<accession>A0A194V2J1</accession>
<feature type="compositionally biased region" description="Polar residues" evidence="2">
    <location>
        <begin position="297"/>
        <end position="311"/>
    </location>
</feature>
<keyword evidence="4" id="KW-1185">Reference proteome</keyword>
<evidence type="ECO:0000256" key="1">
    <source>
        <dbReference type="SAM" id="Coils"/>
    </source>
</evidence>
<keyword evidence="1" id="KW-0175">Coiled coil</keyword>
<evidence type="ECO:0000313" key="4">
    <source>
        <dbReference type="Proteomes" id="UP000078576"/>
    </source>
</evidence>
<feature type="compositionally biased region" description="Polar residues" evidence="2">
    <location>
        <begin position="43"/>
        <end position="58"/>
    </location>
</feature>
<dbReference type="OrthoDB" id="10543426at2759"/>
<name>A0A194V2J1_CYTMA</name>
<organism evidence="3 4">
    <name type="scientific">Cytospora mali</name>
    <name type="common">Apple Valsa canker fungus</name>
    <name type="synonym">Valsa mali</name>
    <dbReference type="NCBI Taxonomy" id="578113"/>
    <lineage>
        <taxon>Eukaryota</taxon>
        <taxon>Fungi</taxon>
        <taxon>Dikarya</taxon>
        <taxon>Ascomycota</taxon>
        <taxon>Pezizomycotina</taxon>
        <taxon>Sordariomycetes</taxon>
        <taxon>Sordariomycetidae</taxon>
        <taxon>Diaporthales</taxon>
        <taxon>Cytosporaceae</taxon>
        <taxon>Cytospora</taxon>
    </lineage>
</organism>
<dbReference type="EMBL" id="KN714708">
    <property type="protein sequence ID" value="KUI58071.1"/>
    <property type="molecule type" value="Genomic_DNA"/>
</dbReference>
<evidence type="ECO:0000256" key="2">
    <source>
        <dbReference type="SAM" id="MobiDB-lite"/>
    </source>
</evidence>
<evidence type="ECO:0000313" key="3">
    <source>
        <dbReference type="EMBL" id="KUI58071.1"/>
    </source>
</evidence>
<feature type="region of interest" description="Disordered" evidence="2">
    <location>
        <begin position="509"/>
        <end position="571"/>
    </location>
</feature>
<feature type="region of interest" description="Disordered" evidence="2">
    <location>
        <begin position="1"/>
        <end position="60"/>
    </location>
</feature>
<feature type="region of interest" description="Disordered" evidence="2">
    <location>
        <begin position="206"/>
        <end position="230"/>
    </location>
</feature>
<protein>
    <submittedName>
        <fullName evidence="3">Uncharacterized protein</fullName>
    </submittedName>
</protein>
<feature type="region of interest" description="Disordered" evidence="2">
    <location>
        <begin position="277"/>
        <end position="311"/>
    </location>
</feature>
<reference evidence="4" key="1">
    <citation type="submission" date="2014-12" db="EMBL/GenBank/DDBJ databases">
        <title>Genome Sequence of Valsa Canker Pathogens Uncovers a Specific Adaption of Colonization on Woody Bark.</title>
        <authorList>
            <person name="Yin Z."/>
            <person name="Liu H."/>
            <person name="Gao X."/>
            <person name="Li Z."/>
            <person name="Song N."/>
            <person name="Ke X."/>
            <person name="Dai Q."/>
            <person name="Wu Y."/>
            <person name="Sun Y."/>
            <person name="Xu J.-R."/>
            <person name="Kang Z.K."/>
            <person name="Wang L."/>
            <person name="Huang L."/>
        </authorList>
    </citation>
    <scope>NUCLEOTIDE SEQUENCE [LARGE SCALE GENOMIC DNA]</scope>
    <source>
        <strain evidence="4">SXYL134</strain>
    </source>
</reference>
<proteinExistence type="predicted"/>
<feature type="coiled-coil region" evidence="1">
    <location>
        <begin position="327"/>
        <end position="354"/>
    </location>
</feature>
<gene>
    <name evidence="3" type="ORF">VP1G_05378</name>
</gene>
<dbReference type="Proteomes" id="UP000078576">
    <property type="component" value="Unassembled WGS sequence"/>
</dbReference>
<sequence>MEQYDGLNKDNGGDFIPDEEFLPDASVNATTSTRAKLRRPTNHFPTVAQSPQPSQLPSGNELCFKRVPNTAGRLTLQSAIHHPSFYESSVQLRDTPSPTIGIEELGLSNQPSMPSAKAKHHAPQLTAQNSSSTPRQLVHEHCAAVSCSPAMDRSVSDLTQNLPKEAPKLLPNTDTTTKHFQDAYTEQTRGIKERVDRNNQYLQYQASASHTQKQRPAVERAMQSPQSWRPRQVAPAIGNFKHPVAKAVASSADSDNNMSSPNEPSREIAVHLQKIQFKTGKKSNNKRARLEIPGPSAGQSGDTSPDITSQSTTQELLDLLVDPILPSKIYMKQLRELRAVLKEDEEKLERNKNHKDARDMELQILLLRTDIEKTTTLLKAQLAYDEMSDGEGGCVAFNLARPYDTPVSDGSCGLLPRPSVFMLKMLNKLRAELQNLDVEMGGKKGKQNYRGMEDKMVRMQNLRSFIAEFERYFKEDYEREEKFRRLRGELQQQAPSSTKHILEAPIRFPTQMIHSPPKEPPRDISTQLPSRTNDSPAGDDSDRLRARPHRGNPHKSPIAAEEEDEHAWFPS</sequence>
<feature type="compositionally biased region" description="Polar residues" evidence="2">
    <location>
        <begin position="524"/>
        <end position="535"/>
    </location>
</feature>
<dbReference type="AlphaFoldDB" id="A0A194V2J1"/>
<feature type="region of interest" description="Disordered" evidence="2">
    <location>
        <begin position="91"/>
        <end position="133"/>
    </location>
</feature>